<name>A0A2M6P2C0_9BACT</name>
<organism evidence="1 2">
    <name type="scientific">Candidatus Magasanikbacteria bacterium CG10_big_fil_rev_8_21_14_0_10_38_6</name>
    <dbReference type="NCBI Taxonomy" id="1974647"/>
    <lineage>
        <taxon>Bacteria</taxon>
        <taxon>Candidatus Magasanikiibacteriota</taxon>
    </lineage>
</organism>
<dbReference type="EMBL" id="PFBW01000015">
    <property type="protein sequence ID" value="PIR77834.1"/>
    <property type="molecule type" value="Genomic_DNA"/>
</dbReference>
<gene>
    <name evidence="1" type="ORF">COU30_00315</name>
</gene>
<evidence type="ECO:0008006" key="3">
    <source>
        <dbReference type="Google" id="ProtNLM"/>
    </source>
</evidence>
<sequence>MNRIFSFLIAAFILITAFVLNINNAEAQTGGFFITSEVQTADTVPIISGGMMHTFEGSPPLGASFFALTTQVFSEIYAGPTWAPKPWLSLSLSMGVQSLSGELAERYGASVWLGNEYISSLTVMEGDNSGEPGLWYDHTTSMPVVGGLALGIHGRRFVGSGLMVTYAIGSTGLTLSANWMPWDPEAATIFTPRGGLIGVSWSPPN</sequence>
<reference evidence="2" key="1">
    <citation type="submission" date="2017-09" db="EMBL/GenBank/DDBJ databases">
        <title>Depth-based differentiation of microbial function through sediment-hosted aquifers and enrichment of novel symbionts in the deep terrestrial subsurface.</title>
        <authorList>
            <person name="Probst A.J."/>
            <person name="Ladd B."/>
            <person name="Jarett J.K."/>
            <person name="Geller-Mcgrath D.E."/>
            <person name="Sieber C.M.K."/>
            <person name="Emerson J.B."/>
            <person name="Anantharaman K."/>
            <person name="Thomas B.C."/>
            <person name="Malmstrom R."/>
            <person name="Stieglmeier M."/>
            <person name="Klingl A."/>
            <person name="Woyke T."/>
            <person name="Ryan C.M."/>
            <person name="Banfield J.F."/>
        </authorList>
    </citation>
    <scope>NUCLEOTIDE SEQUENCE [LARGE SCALE GENOMIC DNA]</scope>
</reference>
<comment type="caution">
    <text evidence="1">The sequence shown here is derived from an EMBL/GenBank/DDBJ whole genome shotgun (WGS) entry which is preliminary data.</text>
</comment>
<evidence type="ECO:0000313" key="2">
    <source>
        <dbReference type="Proteomes" id="UP000228528"/>
    </source>
</evidence>
<accession>A0A2M6P2C0</accession>
<dbReference type="Proteomes" id="UP000228528">
    <property type="component" value="Unassembled WGS sequence"/>
</dbReference>
<protein>
    <recommendedName>
        <fullName evidence="3">Outer membrane protein beta-barrel domain-containing protein</fullName>
    </recommendedName>
</protein>
<proteinExistence type="predicted"/>
<dbReference type="AlphaFoldDB" id="A0A2M6P2C0"/>
<evidence type="ECO:0000313" key="1">
    <source>
        <dbReference type="EMBL" id="PIR77834.1"/>
    </source>
</evidence>